<gene>
    <name evidence="6" type="ORF">RGD00_21790</name>
</gene>
<feature type="domain" description="HipA-like C-terminal" evidence="4">
    <location>
        <begin position="163"/>
        <end position="385"/>
    </location>
</feature>
<protein>
    <submittedName>
        <fullName evidence="6">Type II toxin-antitoxin system HipA family toxin</fullName>
    </submittedName>
</protein>
<evidence type="ECO:0000259" key="4">
    <source>
        <dbReference type="Pfam" id="PF07804"/>
    </source>
</evidence>
<accession>A0ABU1FEF8</accession>
<keyword evidence="2" id="KW-0808">Transferase</keyword>
<proteinExistence type="inferred from homology"/>
<comment type="similarity">
    <text evidence="1">Belongs to the HipA Ser/Thr kinase family.</text>
</comment>
<evidence type="ECO:0000256" key="3">
    <source>
        <dbReference type="ARBA" id="ARBA00022777"/>
    </source>
</evidence>
<comment type="caution">
    <text evidence="6">The sequence shown here is derived from an EMBL/GenBank/DDBJ whole genome shotgun (WGS) entry which is preliminary data.</text>
</comment>
<evidence type="ECO:0000256" key="2">
    <source>
        <dbReference type="ARBA" id="ARBA00022679"/>
    </source>
</evidence>
<keyword evidence="3" id="KW-0418">Kinase</keyword>
<evidence type="ECO:0000259" key="5">
    <source>
        <dbReference type="Pfam" id="PF13657"/>
    </source>
</evidence>
<evidence type="ECO:0000256" key="1">
    <source>
        <dbReference type="ARBA" id="ARBA00010164"/>
    </source>
</evidence>
<organism evidence="6 7">
    <name type="scientific">Ruixingdingia sedimenti</name>
    <dbReference type="NCBI Taxonomy" id="3073604"/>
    <lineage>
        <taxon>Bacteria</taxon>
        <taxon>Pseudomonadati</taxon>
        <taxon>Pseudomonadota</taxon>
        <taxon>Alphaproteobacteria</taxon>
        <taxon>Rhodobacterales</taxon>
        <taxon>Paracoccaceae</taxon>
        <taxon>Ruixingdingia</taxon>
    </lineage>
</organism>
<sequence>MSLRRLHVMLDFGTGPERPVARLGWDTATRQAVAEWEPTFAAAPLPVSPFLVKTHTTLLRPRGRGFGDLPGLFGDSLPDGWGRLLIDRELAARGMAMTDITDLDRLAMIGTDGMGALTYRPEETPNAQDAISLDWFDRLVPEVGKGTAVEDLELLRQMAGGSQGARPKFVAQISDDGHHLRGHRHRWEPGWRPVLVKRRAVHDDVGAVEAEAAYAAMARAAGITMAPVMVLRASSGEPFFVTDRFDRQGARRLHMQTVAALLDVDFRSATLDYIDLLKVVRAMTRDQRAVEEMFRRMVFNIRTLNRDDHMKNHAFLMDHTGTWQLAPAYDISFSQGPGGEHTLLVAGEGRKPGRTQIDQVAQKAAIKPKRAAEIVAEVDAAVADWARHAGESDVPDALTRRIADAFGSTSPGGSLS</sequence>
<dbReference type="Gene3D" id="1.10.1070.20">
    <property type="match status" value="1"/>
</dbReference>
<dbReference type="Proteomes" id="UP001247754">
    <property type="component" value="Unassembled WGS sequence"/>
</dbReference>
<reference evidence="6 7" key="1">
    <citation type="submission" date="2023-09" db="EMBL/GenBank/DDBJ databases">
        <title>Xinfangfangia sedmenti sp. nov., isolated the sedment.</title>
        <authorList>
            <person name="Xu L."/>
        </authorList>
    </citation>
    <scope>NUCLEOTIDE SEQUENCE [LARGE SCALE GENOMIC DNA]</scope>
    <source>
        <strain evidence="6 7">LG-4</strain>
    </source>
</reference>
<dbReference type="RefSeq" id="WP_310459351.1">
    <property type="nucleotide sequence ID" value="NZ_JAVKPH010000055.1"/>
</dbReference>
<dbReference type="InterPro" id="IPR012893">
    <property type="entry name" value="HipA-like_C"/>
</dbReference>
<dbReference type="InterPro" id="IPR017508">
    <property type="entry name" value="HipA_N1"/>
</dbReference>
<dbReference type="PANTHER" id="PTHR37419:SF8">
    <property type="entry name" value="TOXIN YJJJ"/>
    <property type="match status" value="1"/>
</dbReference>
<dbReference type="InterPro" id="IPR052028">
    <property type="entry name" value="HipA_Ser/Thr_kinase"/>
</dbReference>
<name>A0ABU1FEF8_9RHOB</name>
<keyword evidence="7" id="KW-1185">Reference proteome</keyword>
<evidence type="ECO:0000313" key="7">
    <source>
        <dbReference type="Proteomes" id="UP001247754"/>
    </source>
</evidence>
<dbReference type="Pfam" id="PF07804">
    <property type="entry name" value="HipA_C"/>
    <property type="match status" value="1"/>
</dbReference>
<feature type="domain" description="HipA N-terminal subdomain 1" evidence="5">
    <location>
        <begin position="17"/>
        <end position="119"/>
    </location>
</feature>
<evidence type="ECO:0000313" key="6">
    <source>
        <dbReference type="EMBL" id="MDR5655244.1"/>
    </source>
</evidence>
<dbReference type="EMBL" id="JAVKPH010000055">
    <property type="protein sequence ID" value="MDR5655244.1"/>
    <property type="molecule type" value="Genomic_DNA"/>
</dbReference>
<dbReference type="PANTHER" id="PTHR37419">
    <property type="entry name" value="SERINE/THREONINE-PROTEIN KINASE TOXIN HIPA"/>
    <property type="match status" value="1"/>
</dbReference>
<dbReference type="Pfam" id="PF13657">
    <property type="entry name" value="Couple_hipA"/>
    <property type="match status" value="1"/>
</dbReference>